<feature type="domain" description="DUF7344" evidence="3">
    <location>
        <begin position="38"/>
        <end position="117"/>
    </location>
</feature>
<feature type="transmembrane region" description="Helical" evidence="2">
    <location>
        <begin position="165"/>
        <end position="185"/>
    </location>
</feature>
<dbReference type="InterPro" id="IPR055768">
    <property type="entry name" value="DUF7344"/>
</dbReference>
<keyword evidence="2" id="KW-0812">Transmembrane</keyword>
<accession>A0A6B0SPN4</accession>
<dbReference type="Proteomes" id="UP000437065">
    <property type="component" value="Unassembled WGS sequence"/>
</dbReference>
<dbReference type="OrthoDB" id="331021at2157"/>
<evidence type="ECO:0000259" key="3">
    <source>
        <dbReference type="Pfam" id="PF24035"/>
    </source>
</evidence>
<keyword evidence="2" id="KW-0472">Membrane</keyword>
<reference evidence="4 5" key="1">
    <citation type="submission" date="2019-12" db="EMBL/GenBank/DDBJ databases">
        <title>Isolation and characterization of three novel carbon monoxide-oxidizing members of Halobacteria from salione crusts and soils.</title>
        <authorList>
            <person name="Myers M.R."/>
            <person name="King G.M."/>
        </authorList>
    </citation>
    <scope>NUCLEOTIDE SEQUENCE [LARGE SCALE GENOMIC DNA]</scope>
    <source>
        <strain evidence="4 5">WSA2</strain>
    </source>
</reference>
<keyword evidence="2" id="KW-1133">Transmembrane helix</keyword>
<protein>
    <recommendedName>
        <fullName evidence="3">DUF7344 domain-containing protein</fullName>
    </recommendedName>
</protein>
<evidence type="ECO:0000313" key="4">
    <source>
        <dbReference type="EMBL" id="MXR40377.1"/>
    </source>
</evidence>
<evidence type="ECO:0000256" key="1">
    <source>
        <dbReference type="SAM" id="MobiDB-lite"/>
    </source>
</evidence>
<dbReference type="AlphaFoldDB" id="A0A6B0SPN4"/>
<proteinExistence type="predicted"/>
<feature type="region of interest" description="Disordered" evidence="1">
    <location>
        <begin position="1"/>
        <end position="32"/>
    </location>
</feature>
<organism evidence="4 5">
    <name type="scientific">Halobaculum saliterrae</name>
    <dbReference type="NCBI Taxonomy" id="2073113"/>
    <lineage>
        <taxon>Archaea</taxon>
        <taxon>Methanobacteriati</taxon>
        <taxon>Methanobacteriota</taxon>
        <taxon>Stenosarchaea group</taxon>
        <taxon>Halobacteria</taxon>
        <taxon>Halobacteriales</taxon>
        <taxon>Haloferacaceae</taxon>
        <taxon>Halobaculum</taxon>
    </lineage>
</organism>
<evidence type="ECO:0000256" key="2">
    <source>
        <dbReference type="SAM" id="Phobius"/>
    </source>
</evidence>
<dbReference type="RefSeq" id="WP_159663438.1">
    <property type="nucleotide sequence ID" value="NZ_WUUS01000002.1"/>
</dbReference>
<sequence>MTAESTPRPEIDSEHAAADEDGVEPDSEPEPLPLDLTFEILKNQRRRLVLSHLRTVDGESTIGDLAEHIAAIENDCDVQALGAQQRKRVYIGLYQCHLPKMDDAGVISFNQSRGNVEIEPEAEPLYQYLVDDDAEADPEDGSVDPRRYGAATFGIGALFGVTQFMGYHLLASVLVFAFLGAVLYLSRRELTAE</sequence>
<keyword evidence="5" id="KW-1185">Reference proteome</keyword>
<dbReference type="EMBL" id="WUUS01000002">
    <property type="protein sequence ID" value="MXR40377.1"/>
    <property type="molecule type" value="Genomic_DNA"/>
</dbReference>
<evidence type="ECO:0000313" key="5">
    <source>
        <dbReference type="Proteomes" id="UP000437065"/>
    </source>
</evidence>
<comment type="caution">
    <text evidence="4">The sequence shown here is derived from an EMBL/GenBank/DDBJ whole genome shotgun (WGS) entry which is preliminary data.</text>
</comment>
<name>A0A6B0SPN4_9EURY</name>
<gene>
    <name evidence="4" type="ORF">GRX01_03270</name>
</gene>
<feature type="compositionally biased region" description="Acidic residues" evidence="1">
    <location>
        <begin position="19"/>
        <end position="29"/>
    </location>
</feature>
<dbReference type="Pfam" id="PF24035">
    <property type="entry name" value="DUF7344"/>
    <property type="match status" value="1"/>
</dbReference>
<feature type="compositionally biased region" description="Basic and acidic residues" evidence="1">
    <location>
        <begin position="7"/>
        <end position="18"/>
    </location>
</feature>